<evidence type="ECO:0000313" key="5">
    <source>
        <dbReference type="Proteomes" id="UP000887116"/>
    </source>
</evidence>
<comment type="similarity">
    <text evidence="1">Belongs to the multicopper oxidase family.</text>
</comment>
<dbReference type="SUPFAM" id="SSF49503">
    <property type="entry name" value="Cupredoxins"/>
    <property type="match status" value="1"/>
</dbReference>
<dbReference type="AlphaFoldDB" id="A0A8X6HJR6"/>
<organism evidence="4 5">
    <name type="scientific">Trichonephila clavata</name>
    <name type="common">Joro spider</name>
    <name type="synonym">Nephila clavata</name>
    <dbReference type="NCBI Taxonomy" id="2740835"/>
    <lineage>
        <taxon>Eukaryota</taxon>
        <taxon>Metazoa</taxon>
        <taxon>Ecdysozoa</taxon>
        <taxon>Arthropoda</taxon>
        <taxon>Chelicerata</taxon>
        <taxon>Arachnida</taxon>
        <taxon>Araneae</taxon>
        <taxon>Araneomorphae</taxon>
        <taxon>Entelegynae</taxon>
        <taxon>Araneoidea</taxon>
        <taxon>Nephilidae</taxon>
        <taxon>Trichonephila</taxon>
    </lineage>
</organism>
<dbReference type="Gene3D" id="2.60.40.420">
    <property type="entry name" value="Cupredoxins - blue copper proteins"/>
    <property type="match status" value="1"/>
</dbReference>
<reference evidence="4" key="1">
    <citation type="submission" date="2020-07" db="EMBL/GenBank/DDBJ databases">
        <title>Multicomponent nature underlies the extraordinary mechanical properties of spider dragline silk.</title>
        <authorList>
            <person name="Kono N."/>
            <person name="Nakamura H."/>
            <person name="Mori M."/>
            <person name="Yoshida Y."/>
            <person name="Ohtoshi R."/>
            <person name="Malay A.D."/>
            <person name="Moran D.A.P."/>
            <person name="Tomita M."/>
            <person name="Numata K."/>
            <person name="Arakawa K."/>
        </authorList>
    </citation>
    <scope>NUCLEOTIDE SEQUENCE</scope>
</reference>
<keyword evidence="2" id="KW-0732">Signal</keyword>
<feature type="domain" description="Plastocyanin-like" evidence="3">
    <location>
        <begin position="108"/>
        <end position="217"/>
    </location>
</feature>
<feature type="chain" id="PRO_5036487387" evidence="2">
    <location>
        <begin position="28"/>
        <end position="222"/>
    </location>
</feature>
<dbReference type="InterPro" id="IPR008972">
    <property type="entry name" value="Cupredoxin"/>
</dbReference>
<dbReference type="InterPro" id="IPR011707">
    <property type="entry name" value="Cu-oxidase-like_N"/>
</dbReference>
<evidence type="ECO:0000256" key="2">
    <source>
        <dbReference type="SAM" id="SignalP"/>
    </source>
</evidence>
<sequence length="222" mass="25359">MHEAFLKLSQLFQNVLVVCLVVCLVEAQRISDEDRPERTIYIGAVETDWDYAPEGNLLGPDADEYTDLYLSKSSDPLKIGKVYKKALLWEFTDETFTIRKPKAPWMGLLGPILQGEVGDILNIVFYNMASHPLSIHPHGVRYRKIHEGALYDDNTTDSQKMDDRVQPGAKHEYRWLMNEHDAPTGNDPDCLTWMYHSHRHGETELHAGLLGPLLVCRKGRQS</sequence>
<evidence type="ECO:0000259" key="3">
    <source>
        <dbReference type="Pfam" id="PF07732"/>
    </source>
</evidence>
<dbReference type="Proteomes" id="UP000887116">
    <property type="component" value="Unassembled WGS sequence"/>
</dbReference>
<feature type="signal peptide" evidence="2">
    <location>
        <begin position="1"/>
        <end position="27"/>
    </location>
</feature>
<dbReference type="Pfam" id="PF07732">
    <property type="entry name" value="Cu-oxidase_3"/>
    <property type="match status" value="1"/>
</dbReference>
<comment type="caution">
    <text evidence="4">The sequence shown here is derived from an EMBL/GenBank/DDBJ whole genome shotgun (WGS) entry which is preliminary data.</text>
</comment>
<evidence type="ECO:0000313" key="4">
    <source>
        <dbReference type="EMBL" id="GFR24899.1"/>
    </source>
</evidence>
<protein>
    <submittedName>
        <fullName evidence="4">Hephaestin-like protein</fullName>
    </submittedName>
</protein>
<dbReference type="OrthoDB" id="6407084at2759"/>
<accession>A0A8X6HJR6</accession>
<proteinExistence type="inferred from homology"/>
<gene>
    <name evidence="4" type="ORF">TNCT_242831</name>
</gene>
<evidence type="ECO:0000256" key="1">
    <source>
        <dbReference type="ARBA" id="ARBA00010609"/>
    </source>
</evidence>
<dbReference type="GO" id="GO:0005507">
    <property type="term" value="F:copper ion binding"/>
    <property type="evidence" value="ECO:0007669"/>
    <property type="project" value="InterPro"/>
</dbReference>
<dbReference type="EMBL" id="BMAO01018638">
    <property type="protein sequence ID" value="GFR24899.1"/>
    <property type="molecule type" value="Genomic_DNA"/>
</dbReference>
<keyword evidence="5" id="KW-1185">Reference proteome</keyword>
<name>A0A8X6HJR6_TRICU</name>